<evidence type="ECO:0000313" key="6">
    <source>
        <dbReference type="EMBL" id="CAF1603772.1"/>
    </source>
</evidence>
<keyword evidence="7" id="KW-1185">Reference proteome</keyword>
<evidence type="ECO:0000256" key="3">
    <source>
        <dbReference type="ARBA" id="ARBA00022833"/>
    </source>
</evidence>
<comment type="caution">
    <text evidence="6">The sequence shown here is derived from an EMBL/GenBank/DDBJ whole genome shotgun (WGS) entry which is preliminary data.</text>
</comment>
<feature type="domain" description="FLYWCH-type" evidence="4">
    <location>
        <begin position="17"/>
        <end position="75"/>
    </location>
</feature>
<dbReference type="Proteomes" id="UP000663828">
    <property type="component" value="Unassembled WGS sequence"/>
</dbReference>
<keyword evidence="2" id="KW-0863">Zinc-finger</keyword>
<evidence type="ECO:0000259" key="4">
    <source>
        <dbReference type="Pfam" id="PF04500"/>
    </source>
</evidence>
<dbReference type="Pfam" id="PF04500">
    <property type="entry name" value="FLYWCH"/>
    <property type="match status" value="1"/>
</dbReference>
<dbReference type="Proteomes" id="UP000663852">
    <property type="component" value="Unassembled WGS sequence"/>
</dbReference>
<proteinExistence type="predicted"/>
<gene>
    <name evidence="5" type="ORF">EDS130_LOCUS44715</name>
    <name evidence="6" type="ORF">XAT740_LOCUS48020</name>
</gene>
<dbReference type="EMBL" id="CAJNOR010006797">
    <property type="protein sequence ID" value="CAF1603772.1"/>
    <property type="molecule type" value="Genomic_DNA"/>
</dbReference>
<keyword evidence="1" id="KW-0479">Metal-binding</keyword>
<evidence type="ECO:0000313" key="7">
    <source>
        <dbReference type="Proteomes" id="UP000663828"/>
    </source>
</evidence>
<reference evidence="6" key="1">
    <citation type="submission" date="2021-02" db="EMBL/GenBank/DDBJ databases">
        <authorList>
            <person name="Nowell W R."/>
        </authorList>
    </citation>
    <scope>NUCLEOTIDE SEQUENCE</scope>
</reference>
<dbReference type="InterPro" id="IPR007588">
    <property type="entry name" value="Znf_FLYWCH"/>
</dbReference>
<sequence length="163" mass="18254">MPATNNTSKKIINNLSFITSNKNQPLLVMNNYVYKCNKISGQTKYWVCVVKGCGVYVHTTLNDKYSGGDTDAHTHAPNPEQIEMRKVRQKIKERAFNEVTSVGTIYDEEIAKATMTRSALAIFPTNTEIYQGIAKARRKASPTLPQSCLFTIPDIYKSTIDGK</sequence>
<dbReference type="OrthoDB" id="10039770at2759"/>
<dbReference type="AlphaFoldDB" id="A0A816B058"/>
<accession>A0A816B058</accession>
<name>A0A816B058_ADIRI</name>
<evidence type="ECO:0000256" key="1">
    <source>
        <dbReference type="ARBA" id="ARBA00022723"/>
    </source>
</evidence>
<dbReference type="EMBL" id="CAJNOJ010000908">
    <property type="protein sequence ID" value="CAF1532875.1"/>
    <property type="molecule type" value="Genomic_DNA"/>
</dbReference>
<evidence type="ECO:0000313" key="5">
    <source>
        <dbReference type="EMBL" id="CAF1532875.1"/>
    </source>
</evidence>
<protein>
    <recommendedName>
        <fullName evidence="4">FLYWCH-type domain-containing protein</fullName>
    </recommendedName>
</protein>
<keyword evidence="3" id="KW-0862">Zinc</keyword>
<dbReference type="Gene3D" id="2.20.25.240">
    <property type="match status" value="1"/>
</dbReference>
<organism evidence="6 7">
    <name type="scientific">Adineta ricciae</name>
    <name type="common">Rotifer</name>
    <dbReference type="NCBI Taxonomy" id="249248"/>
    <lineage>
        <taxon>Eukaryota</taxon>
        <taxon>Metazoa</taxon>
        <taxon>Spiralia</taxon>
        <taxon>Gnathifera</taxon>
        <taxon>Rotifera</taxon>
        <taxon>Eurotatoria</taxon>
        <taxon>Bdelloidea</taxon>
        <taxon>Adinetida</taxon>
        <taxon>Adinetidae</taxon>
        <taxon>Adineta</taxon>
    </lineage>
</organism>
<evidence type="ECO:0000256" key="2">
    <source>
        <dbReference type="ARBA" id="ARBA00022771"/>
    </source>
</evidence>
<dbReference type="GO" id="GO:0008270">
    <property type="term" value="F:zinc ion binding"/>
    <property type="evidence" value="ECO:0007669"/>
    <property type="project" value="UniProtKB-KW"/>
</dbReference>